<name>A0A2J6RG21_HYAVF</name>
<evidence type="ECO:0000259" key="2">
    <source>
        <dbReference type="Pfam" id="PF05199"/>
    </source>
</evidence>
<dbReference type="InterPro" id="IPR012132">
    <property type="entry name" value="GMC_OxRdtase"/>
</dbReference>
<gene>
    <name evidence="3" type="ORF">L207DRAFT_585779</name>
</gene>
<sequence length="186" mass="20517">MAAKKLMADALAKPDNASFQVLLLPFSMNLARIDSQTVPFASESSQKGKQEIVLGPGVARPSRLLAHAADVEILAKGLELCLKMTESSPFKEKIKMRYYPDESWDLSDKEQRMRSASENVCMLYHPSGSVSMGIRAVGAVDDREWGTKGLRIGDASVIPLLLSGNIRKYIVEENPFLILAYLMILS</sequence>
<dbReference type="Proteomes" id="UP000235786">
    <property type="component" value="Unassembled WGS sequence"/>
</dbReference>
<dbReference type="Pfam" id="PF05199">
    <property type="entry name" value="GMC_oxred_C"/>
    <property type="match status" value="1"/>
</dbReference>
<evidence type="ECO:0000313" key="3">
    <source>
        <dbReference type="EMBL" id="PMD37443.1"/>
    </source>
</evidence>
<dbReference type="GO" id="GO:0050660">
    <property type="term" value="F:flavin adenine dinucleotide binding"/>
    <property type="evidence" value="ECO:0007669"/>
    <property type="project" value="InterPro"/>
</dbReference>
<accession>A0A2J6RG21</accession>
<dbReference type="GO" id="GO:0016614">
    <property type="term" value="F:oxidoreductase activity, acting on CH-OH group of donors"/>
    <property type="evidence" value="ECO:0007669"/>
    <property type="project" value="InterPro"/>
</dbReference>
<comment type="similarity">
    <text evidence="1">Belongs to the GMC oxidoreductase family.</text>
</comment>
<dbReference type="PANTHER" id="PTHR11552">
    <property type="entry name" value="GLUCOSE-METHANOL-CHOLINE GMC OXIDOREDUCTASE"/>
    <property type="match status" value="1"/>
</dbReference>
<dbReference type="Gene3D" id="3.30.560.10">
    <property type="entry name" value="Glucose Oxidase, domain 3"/>
    <property type="match status" value="1"/>
</dbReference>
<dbReference type="SUPFAM" id="SSF54373">
    <property type="entry name" value="FAD-linked reductases, C-terminal domain"/>
    <property type="match status" value="1"/>
</dbReference>
<feature type="domain" description="Glucose-methanol-choline oxidoreductase C-terminal" evidence="2">
    <location>
        <begin position="63"/>
        <end position="167"/>
    </location>
</feature>
<evidence type="ECO:0000256" key="1">
    <source>
        <dbReference type="ARBA" id="ARBA00010790"/>
    </source>
</evidence>
<evidence type="ECO:0000313" key="4">
    <source>
        <dbReference type="Proteomes" id="UP000235786"/>
    </source>
</evidence>
<organism evidence="3 4">
    <name type="scientific">Hyaloscypha variabilis (strain UAMH 11265 / GT02V1 / F)</name>
    <name type="common">Meliniomyces variabilis</name>
    <dbReference type="NCBI Taxonomy" id="1149755"/>
    <lineage>
        <taxon>Eukaryota</taxon>
        <taxon>Fungi</taxon>
        <taxon>Dikarya</taxon>
        <taxon>Ascomycota</taxon>
        <taxon>Pezizomycotina</taxon>
        <taxon>Leotiomycetes</taxon>
        <taxon>Helotiales</taxon>
        <taxon>Hyaloscyphaceae</taxon>
        <taxon>Hyaloscypha</taxon>
        <taxon>Hyaloscypha variabilis</taxon>
    </lineage>
</organism>
<proteinExistence type="inferred from homology"/>
<reference evidence="3 4" key="1">
    <citation type="submission" date="2016-04" db="EMBL/GenBank/DDBJ databases">
        <title>A degradative enzymes factory behind the ericoid mycorrhizal symbiosis.</title>
        <authorList>
            <consortium name="DOE Joint Genome Institute"/>
            <person name="Martino E."/>
            <person name="Morin E."/>
            <person name="Grelet G."/>
            <person name="Kuo A."/>
            <person name="Kohler A."/>
            <person name="Daghino S."/>
            <person name="Barry K."/>
            <person name="Choi C."/>
            <person name="Cichocki N."/>
            <person name="Clum A."/>
            <person name="Copeland A."/>
            <person name="Hainaut M."/>
            <person name="Haridas S."/>
            <person name="Labutti K."/>
            <person name="Lindquist E."/>
            <person name="Lipzen A."/>
            <person name="Khouja H.-R."/>
            <person name="Murat C."/>
            <person name="Ohm R."/>
            <person name="Olson A."/>
            <person name="Spatafora J."/>
            <person name="Veneault-Fourrey C."/>
            <person name="Henrissat B."/>
            <person name="Grigoriev I."/>
            <person name="Martin F."/>
            <person name="Perotto S."/>
        </authorList>
    </citation>
    <scope>NUCLEOTIDE SEQUENCE [LARGE SCALE GENOMIC DNA]</scope>
    <source>
        <strain evidence="3 4">F</strain>
    </source>
</reference>
<keyword evidence="4" id="KW-1185">Reference proteome</keyword>
<dbReference type="OrthoDB" id="269227at2759"/>
<dbReference type="AlphaFoldDB" id="A0A2J6RG21"/>
<dbReference type="PANTHER" id="PTHR11552:SF210">
    <property type="entry name" value="GLUCOSE-METHANOL-CHOLINE OXIDOREDUCTASE N-TERMINAL DOMAIN-CONTAINING PROTEIN-RELATED"/>
    <property type="match status" value="1"/>
</dbReference>
<dbReference type="InterPro" id="IPR036188">
    <property type="entry name" value="FAD/NAD-bd_sf"/>
</dbReference>
<protein>
    <recommendedName>
        <fullName evidence="2">Glucose-methanol-choline oxidoreductase C-terminal domain-containing protein</fullName>
    </recommendedName>
</protein>
<dbReference type="Gene3D" id="3.50.50.60">
    <property type="entry name" value="FAD/NAD(P)-binding domain"/>
    <property type="match status" value="1"/>
</dbReference>
<dbReference type="InterPro" id="IPR007867">
    <property type="entry name" value="GMC_OxRtase_C"/>
</dbReference>
<dbReference type="STRING" id="1149755.A0A2J6RG21"/>
<dbReference type="EMBL" id="KZ613949">
    <property type="protein sequence ID" value="PMD37443.1"/>
    <property type="molecule type" value="Genomic_DNA"/>
</dbReference>